<dbReference type="PANTHER" id="PTHR40606">
    <property type="match status" value="1"/>
</dbReference>
<keyword evidence="3" id="KW-1185">Reference proteome</keyword>
<dbReference type="Gene3D" id="2.30.29.80">
    <property type="match status" value="1"/>
</dbReference>
<dbReference type="PANTHER" id="PTHR40606:SF1">
    <property type="entry name" value="UPF0339 PROTEIN YEGP"/>
    <property type="match status" value="1"/>
</dbReference>
<proteinExistence type="predicted"/>
<sequence length="110" mass="12253">MSKFEIKKRSNGEFQFSLKAGNGEEILPSEGYTTKANCENGIQSVKKNSVYPERFDRLVSKNNKFYFNLKASNGQVIGKSEMYESASGRDNGIESVMKNALDAKVVDLTV</sequence>
<evidence type="ECO:0000313" key="2">
    <source>
        <dbReference type="EMBL" id="KEQ31424.1"/>
    </source>
</evidence>
<reference evidence="2 3" key="1">
    <citation type="journal article" date="1992" name="Int. J. Syst. Bacteriol.">
        <title>Sphingobacterium antarcticus sp. nov. a Psychrotrophic Bacterium from the Soils of Schirmacher Oasis, Antarctica.</title>
        <authorList>
            <person name="Shivaji S."/>
            <person name="Ray M.K."/>
            <person name="Rao N.S."/>
            <person name="Saiserr L."/>
            <person name="Jagannadham M.V."/>
            <person name="Kumar G.S."/>
            <person name="Reddy G."/>
            <person name="Bhargava P.M."/>
        </authorList>
    </citation>
    <scope>NUCLEOTIDE SEQUENCE [LARGE SCALE GENOMIC DNA]</scope>
    <source>
        <strain evidence="2 3">4BY</strain>
    </source>
</reference>
<dbReference type="EMBL" id="JNFF01000016">
    <property type="protein sequence ID" value="KEQ31424.1"/>
    <property type="molecule type" value="Genomic_DNA"/>
</dbReference>
<dbReference type="InterPro" id="IPR036913">
    <property type="entry name" value="YegP-like_sf"/>
</dbReference>
<dbReference type="Pfam" id="PF07411">
    <property type="entry name" value="DUF1508"/>
    <property type="match status" value="2"/>
</dbReference>
<dbReference type="AlphaFoldDB" id="A0A081PL51"/>
<dbReference type="OrthoDB" id="9802792at2"/>
<organism evidence="2 3">
    <name type="scientific">Pedobacter antarcticus 4BY</name>
    <dbReference type="NCBI Taxonomy" id="1358423"/>
    <lineage>
        <taxon>Bacteria</taxon>
        <taxon>Pseudomonadati</taxon>
        <taxon>Bacteroidota</taxon>
        <taxon>Sphingobacteriia</taxon>
        <taxon>Sphingobacteriales</taxon>
        <taxon>Sphingobacteriaceae</taxon>
        <taxon>Pedobacter</taxon>
    </lineage>
</organism>
<dbReference type="Proteomes" id="UP000028007">
    <property type="component" value="Unassembled WGS sequence"/>
</dbReference>
<gene>
    <name evidence="2" type="ORF">N180_17145</name>
</gene>
<accession>A0A081PL51</accession>
<protein>
    <recommendedName>
        <fullName evidence="1">DUF1508 domain-containing protein</fullName>
    </recommendedName>
</protein>
<comment type="caution">
    <text evidence="2">The sequence shown here is derived from an EMBL/GenBank/DDBJ whole genome shotgun (WGS) entry which is preliminary data.</text>
</comment>
<evidence type="ECO:0000313" key="3">
    <source>
        <dbReference type="Proteomes" id="UP000028007"/>
    </source>
</evidence>
<dbReference type="RefSeq" id="WP_037438104.1">
    <property type="nucleotide sequence ID" value="NZ_JNFF01000016.1"/>
</dbReference>
<evidence type="ECO:0000259" key="1">
    <source>
        <dbReference type="Pfam" id="PF07411"/>
    </source>
</evidence>
<name>A0A081PL51_9SPHI</name>
<feature type="domain" description="DUF1508" evidence="1">
    <location>
        <begin position="10"/>
        <end position="56"/>
    </location>
</feature>
<dbReference type="InterPro" id="IPR010879">
    <property type="entry name" value="DUF1508"/>
</dbReference>
<dbReference type="InterPro" id="IPR051141">
    <property type="entry name" value="UPF0339_domain"/>
</dbReference>
<dbReference type="eggNOG" id="COG3422">
    <property type="taxonomic scope" value="Bacteria"/>
</dbReference>
<dbReference type="SUPFAM" id="SSF160113">
    <property type="entry name" value="YegP-like"/>
    <property type="match status" value="2"/>
</dbReference>
<feature type="domain" description="DUF1508" evidence="1">
    <location>
        <begin position="61"/>
        <end position="107"/>
    </location>
</feature>